<organism evidence="1 2">
    <name type="scientific">Candidatus Yanofskybacteria bacterium RIFCSPHIGHO2_01_FULL_41_26</name>
    <dbReference type="NCBI Taxonomy" id="1802661"/>
    <lineage>
        <taxon>Bacteria</taxon>
        <taxon>Candidatus Yanofskyibacteriota</taxon>
    </lineage>
</organism>
<dbReference type="AlphaFoldDB" id="A0A1F8EDC4"/>
<dbReference type="Proteomes" id="UP000176893">
    <property type="component" value="Unassembled WGS sequence"/>
</dbReference>
<dbReference type="EMBL" id="MGJB01000017">
    <property type="protein sequence ID" value="OGM98329.1"/>
    <property type="molecule type" value="Genomic_DNA"/>
</dbReference>
<name>A0A1F8EDC4_9BACT</name>
<evidence type="ECO:0000313" key="1">
    <source>
        <dbReference type="EMBL" id="OGM98329.1"/>
    </source>
</evidence>
<accession>A0A1F8EDC4</accession>
<gene>
    <name evidence="1" type="ORF">A2649_03565</name>
</gene>
<dbReference type="STRING" id="1802661.A2649_03565"/>
<reference evidence="1 2" key="1">
    <citation type="journal article" date="2016" name="Nat. Commun.">
        <title>Thousands of microbial genomes shed light on interconnected biogeochemical processes in an aquifer system.</title>
        <authorList>
            <person name="Anantharaman K."/>
            <person name="Brown C.T."/>
            <person name="Hug L.A."/>
            <person name="Sharon I."/>
            <person name="Castelle C.J."/>
            <person name="Probst A.J."/>
            <person name="Thomas B.C."/>
            <person name="Singh A."/>
            <person name="Wilkins M.J."/>
            <person name="Karaoz U."/>
            <person name="Brodie E.L."/>
            <person name="Williams K.H."/>
            <person name="Hubbard S.S."/>
            <person name="Banfield J.F."/>
        </authorList>
    </citation>
    <scope>NUCLEOTIDE SEQUENCE [LARGE SCALE GENOMIC DNA]</scope>
</reference>
<protein>
    <submittedName>
        <fullName evidence="1">Uncharacterized protein</fullName>
    </submittedName>
</protein>
<sequence>MNIEKSVETKDRPPINLKTHPDETMAAMIEIEGPDWIEHQKNWSSNTLSGAIAWLRGEGENDTGGSSYIVHGLGGMNRYYVDEDGSVRFSRSHASPKDIALAESLGFQE</sequence>
<proteinExistence type="predicted"/>
<comment type="caution">
    <text evidence="1">The sequence shown here is derived from an EMBL/GenBank/DDBJ whole genome shotgun (WGS) entry which is preliminary data.</text>
</comment>
<evidence type="ECO:0000313" key="2">
    <source>
        <dbReference type="Proteomes" id="UP000176893"/>
    </source>
</evidence>